<evidence type="ECO:0000256" key="8">
    <source>
        <dbReference type="SAM" id="Phobius"/>
    </source>
</evidence>
<keyword evidence="4" id="KW-0378">Hydrolase</keyword>
<dbReference type="CDD" id="cd03392">
    <property type="entry name" value="PAP2_like_2"/>
    <property type="match status" value="1"/>
</dbReference>
<reference evidence="10 11" key="1">
    <citation type="journal article" date="2019" name="Int. J. Syst. Evol. Microbiol.">
        <title>The Global Catalogue of Microorganisms (GCM) 10K type strain sequencing project: providing services to taxonomists for standard genome sequencing and annotation.</title>
        <authorList>
            <consortium name="The Broad Institute Genomics Platform"/>
            <consortium name="The Broad Institute Genome Sequencing Center for Infectious Disease"/>
            <person name="Wu L."/>
            <person name="Ma J."/>
        </authorList>
    </citation>
    <scope>NUCLEOTIDE SEQUENCE [LARGE SCALE GENOMIC DNA]</scope>
    <source>
        <strain evidence="10 11">JCM 14588</strain>
    </source>
</reference>
<feature type="transmembrane region" description="Helical" evidence="8">
    <location>
        <begin position="83"/>
        <end position="101"/>
    </location>
</feature>
<feature type="domain" description="Phosphatidic acid phosphatase type 2/haloperoxidase" evidence="9">
    <location>
        <begin position="109"/>
        <end position="219"/>
    </location>
</feature>
<evidence type="ECO:0000256" key="6">
    <source>
        <dbReference type="ARBA" id="ARBA00023136"/>
    </source>
</evidence>
<dbReference type="PANTHER" id="PTHR14969:SF62">
    <property type="entry name" value="DECAPRENYLPHOSPHORYL-5-PHOSPHORIBOSE PHOSPHATASE RV3807C-RELATED"/>
    <property type="match status" value="1"/>
</dbReference>
<dbReference type="EMBL" id="BAAANV010000031">
    <property type="protein sequence ID" value="GAA1538829.1"/>
    <property type="molecule type" value="Genomic_DNA"/>
</dbReference>
<keyword evidence="5 8" id="KW-1133">Transmembrane helix</keyword>
<dbReference type="InterPro" id="IPR000326">
    <property type="entry name" value="PAP2/HPO"/>
</dbReference>
<evidence type="ECO:0000256" key="4">
    <source>
        <dbReference type="ARBA" id="ARBA00022801"/>
    </source>
</evidence>
<evidence type="ECO:0000259" key="9">
    <source>
        <dbReference type="SMART" id="SM00014"/>
    </source>
</evidence>
<comment type="caution">
    <text evidence="10">The sequence shown here is derived from an EMBL/GenBank/DDBJ whole genome shotgun (WGS) entry which is preliminary data.</text>
</comment>
<name>A0ABN2BFZ5_9MICO</name>
<dbReference type="InterPro" id="IPR036938">
    <property type="entry name" value="PAP2/HPO_sf"/>
</dbReference>
<evidence type="ECO:0000313" key="10">
    <source>
        <dbReference type="EMBL" id="GAA1538829.1"/>
    </source>
</evidence>
<dbReference type="PANTHER" id="PTHR14969">
    <property type="entry name" value="SPHINGOSINE-1-PHOSPHATE PHOSPHOHYDROLASE"/>
    <property type="match status" value="1"/>
</dbReference>
<keyword evidence="2" id="KW-1003">Cell membrane</keyword>
<accession>A0ABN2BFZ5</accession>
<feature type="transmembrane region" description="Helical" evidence="8">
    <location>
        <begin position="108"/>
        <end position="129"/>
    </location>
</feature>
<keyword evidence="3 8" id="KW-0812">Transmembrane</keyword>
<feature type="transmembrane region" description="Helical" evidence="8">
    <location>
        <begin position="23"/>
        <end position="46"/>
    </location>
</feature>
<evidence type="ECO:0000256" key="1">
    <source>
        <dbReference type="ARBA" id="ARBA00004651"/>
    </source>
</evidence>
<proteinExistence type="predicted"/>
<dbReference type="RefSeq" id="WP_346029925.1">
    <property type="nucleotide sequence ID" value="NZ_BAAANV010000031.1"/>
</dbReference>
<sequence>MANRPIANTCAARPTVREVLRSVLLRAVLPALVMFGLLFGIGKALMTVFDEVPSEERISQKVAAERDGVLNTVTKVVSTVNDTWFTIGGAIVIGLALLALTRKWWLSVVPLLAISLEASVFVPVTHLVGRPRPEVGRLDNAPPTSSFPSGHTAASFALFWSLAMLATRIGNSTLRRTVQTLCVLFPFGVGAARLYRGMHHFSDIVFGGLLGRVRVRGLPRCSSGGSPCHRTSGGSGEVDDGLKREPKVSNLGRIAVFGRVVQVVVDRKAGPRKFLGSLFDARSISLPSR</sequence>
<dbReference type="Gene3D" id="1.20.144.10">
    <property type="entry name" value="Phosphatidic acid phosphatase type 2/haloperoxidase"/>
    <property type="match status" value="1"/>
</dbReference>
<gene>
    <name evidence="10" type="ORF">GCM10009762_10590</name>
</gene>
<dbReference type="Pfam" id="PF01569">
    <property type="entry name" value="PAP2"/>
    <property type="match status" value="1"/>
</dbReference>
<organism evidence="10 11">
    <name type="scientific">Dermacoccus barathri</name>
    <dbReference type="NCBI Taxonomy" id="322601"/>
    <lineage>
        <taxon>Bacteria</taxon>
        <taxon>Bacillati</taxon>
        <taxon>Actinomycetota</taxon>
        <taxon>Actinomycetes</taxon>
        <taxon>Micrococcales</taxon>
        <taxon>Dermacoccaceae</taxon>
        <taxon>Dermacoccus</taxon>
    </lineage>
</organism>
<feature type="region of interest" description="Disordered" evidence="7">
    <location>
        <begin position="222"/>
        <end position="243"/>
    </location>
</feature>
<evidence type="ECO:0000256" key="5">
    <source>
        <dbReference type="ARBA" id="ARBA00022989"/>
    </source>
</evidence>
<feature type="transmembrane region" description="Helical" evidence="8">
    <location>
        <begin position="149"/>
        <end position="167"/>
    </location>
</feature>
<evidence type="ECO:0000313" key="11">
    <source>
        <dbReference type="Proteomes" id="UP001501288"/>
    </source>
</evidence>
<dbReference type="SMART" id="SM00014">
    <property type="entry name" value="acidPPc"/>
    <property type="match status" value="1"/>
</dbReference>
<protein>
    <recommendedName>
        <fullName evidence="9">Phosphatidic acid phosphatase type 2/haloperoxidase domain-containing protein</fullName>
    </recommendedName>
</protein>
<dbReference type="SUPFAM" id="SSF48317">
    <property type="entry name" value="Acid phosphatase/Vanadium-dependent haloperoxidase"/>
    <property type="match status" value="1"/>
</dbReference>
<evidence type="ECO:0000256" key="2">
    <source>
        <dbReference type="ARBA" id="ARBA00022475"/>
    </source>
</evidence>
<keyword evidence="6 8" id="KW-0472">Membrane</keyword>
<dbReference type="Proteomes" id="UP001501288">
    <property type="component" value="Unassembled WGS sequence"/>
</dbReference>
<comment type="subcellular location">
    <subcellularLocation>
        <location evidence="1">Cell membrane</location>
        <topology evidence="1">Multi-pass membrane protein</topology>
    </subcellularLocation>
</comment>
<keyword evidence="11" id="KW-1185">Reference proteome</keyword>
<evidence type="ECO:0000256" key="7">
    <source>
        <dbReference type="SAM" id="MobiDB-lite"/>
    </source>
</evidence>
<evidence type="ECO:0000256" key="3">
    <source>
        <dbReference type="ARBA" id="ARBA00022692"/>
    </source>
</evidence>